<dbReference type="GO" id="GO:0003924">
    <property type="term" value="F:GTPase activity"/>
    <property type="evidence" value="ECO:0007669"/>
    <property type="project" value="UniProtKB-UniRule"/>
</dbReference>
<evidence type="ECO:0000256" key="1">
    <source>
        <dbReference type="ARBA" id="ARBA00022741"/>
    </source>
</evidence>
<organism evidence="7 8">
    <name type="scientific">Lipomyces starkeyi NRRL Y-11557</name>
    <dbReference type="NCBI Taxonomy" id="675824"/>
    <lineage>
        <taxon>Eukaryota</taxon>
        <taxon>Fungi</taxon>
        <taxon>Dikarya</taxon>
        <taxon>Ascomycota</taxon>
        <taxon>Saccharomycotina</taxon>
        <taxon>Lipomycetes</taxon>
        <taxon>Lipomycetales</taxon>
        <taxon>Lipomycetaceae</taxon>
        <taxon>Lipomyces</taxon>
    </lineage>
</organism>
<dbReference type="HAMAP" id="MF_03059">
    <property type="entry name" value="mEF_G_2"/>
    <property type="match status" value="1"/>
</dbReference>
<dbReference type="PANTHER" id="PTHR43261">
    <property type="entry name" value="TRANSLATION ELONGATION FACTOR G-RELATED"/>
    <property type="match status" value="1"/>
</dbReference>
<dbReference type="InterPro" id="IPR041095">
    <property type="entry name" value="EFG_II"/>
</dbReference>
<dbReference type="Gene3D" id="2.40.30.10">
    <property type="entry name" value="Translation factors"/>
    <property type="match status" value="1"/>
</dbReference>
<keyword evidence="2 5" id="KW-0648">Protein biosynthesis</keyword>
<evidence type="ECO:0000256" key="5">
    <source>
        <dbReference type="HAMAP-Rule" id="MF_03059"/>
    </source>
</evidence>
<dbReference type="FunFam" id="3.40.50.300:FF:000514">
    <property type="entry name" value="Ribosome-releasing factor 2, mitochondrial"/>
    <property type="match status" value="1"/>
</dbReference>
<dbReference type="SUPFAM" id="SSF52540">
    <property type="entry name" value="P-loop containing nucleoside triphosphate hydrolases"/>
    <property type="match status" value="1"/>
</dbReference>
<feature type="binding site" evidence="5">
    <location>
        <begin position="69"/>
        <end position="76"/>
    </location>
    <ligand>
        <name>GTP</name>
        <dbReference type="ChEBI" id="CHEBI:37565"/>
    </ligand>
</feature>
<keyword evidence="4 5" id="KW-0342">GTP-binding</keyword>
<sequence length="834" mass="93429">MRPRFSFFACYELWRPVGRADFSQSFGAQGSVRLALVFRRGYAVGQKKVKEEAHPETDIRRVRNIGIIAHIDAGKTTTTERMLYYSGYTKRLGNVDEGDTVMDFLPAERDRGITITSAAISFDWNAHRINLIDTPGHADFTFEVIRSIRVLDGAVTVLDGVEGVEAQTEKVWQQAHEMKIPRIVFVNKMDREGAGFGRTVREIVGKLSARTCIINMPLFKNVMENGMTTAKFCGVIDVLEMKSIEWLPGTDGQEFIVRDLEGDNQEEAKKARVAIVETLAELDDDMVEKFLEVEDDHLAISSRDIKTSLRKCTLQNLVVPVLCGASFRNIGVQPLLDAVVDYLPSPVDRPPAILRAGKMALSITETDIGYALAFKVVHDNHSGKILVFIRVYSGTLRRLAKIYNTSNNTEEKALKLSRMYADASVDIEAIHEGHIGVISGTKDIRTGDTIMFDYQEPGEKKKFKREMMSLQLNPIIVPSPVFFASVEPKTVSDTRPMELALQALLREDPSLQVSVDEETSQTHLSGMGELHLEIASDRLLRELKVNAHVGKIQISYRESIENNFALNTPVSYTYKGVNKGAETSSTVSLVLRPIPEDLDCSYQDLKKQLEASVSLGDNNFLTFDEEYVFAHPNVSSEDASVALRVGAMAGLLHGKRFGLPMHSVQVIVKNIELPLEQDSAAPVTPAARFAITKFLESIPLESKVLMEPVMDVTVIVSEEDIGSVMSDISSARSGRVYALEDEIRRESSQAQNEYIDPDLVYSPPDHTLHLSKHNIRRDLQKRLIRAKVPLSEMVGYLKYLRAMTQGRGSFLMTFDRYERASKDRATSIWQNHYN</sequence>
<evidence type="ECO:0000313" key="7">
    <source>
        <dbReference type="EMBL" id="ODQ68934.1"/>
    </source>
</evidence>
<dbReference type="Pfam" id="PF00009">
    <property type="entry name" value="GTP_EFTU"/>
    <property type="match status" value="1"/>
</dbReference>
<dbReference type="PROSITE" id="PS51722">
    <property type="entry name" value="G_TR_2"/>
    <property type="match status" value="1"/>
</dbReference>
<evidence type="ECO:0000256" key="3">
    <source>
        <dbReference type="ARBA" id="ARBA00023128"/>
    </source>
</evidence>
<proteinExistence type="inferred from homology"/>
<dbReference type="Proteomes" id="UP000094385">
    <property type="component" value="Unassembled WGS sequence"/>
</dbReference>
<dbReference type="GO" id="GO:0032543">
    <property type="term" value="P:mitochondrial translation"/>
    <property type="evidence" value="ECO:0007669"/>
    <property type="project" value="UniProtKB-UniRule"/>
</dbReference>
<dbReference type="PANTHER" id="PTHR43261:SF1">
    <property type="entry name" value="RIBOSOME-RELEASING FACTOR 2, MITOCHONDRIAL"/>
    <property type="match status" value="1"/>
</dbReference>
<dbReference type="GO" id="GO:0051881">
    <property type="term" value="P:regulation of mitochondrial membrane potential"/>
    <property type="evidence" value="ECO:0007669"/>
    <property type="project" value="EnsemblFungi"/>
</dbReference>
<dbReference type="CDD" id="cd01886">
    <property type="entry name" value="EF-G"/>
    <property type="match status" value="1"/>
</dbReference>
<dbReference type="Gene3D" id="3.30.70.870">
    <property type="entry name" value="Elongation Factor G (Translational Gtpase), domain 3"/>
    <property type="match status" value="1"/>
</dbReference>
<gene>
    <name evidence="5" type="primary">MEF2</name>
    <name evidence="7" type="ORF">LIPSTDRAFT_7302</name>
</gene>
<dbReference type="Gene3D" id="3.40.50.300">
    <property type="entry name" value="P-loop containing nucleotide triphosphate hydrolases"/>
    <property type="match status" value="1"/>
</dbReference>
<dbReference type="InterPro" id="IPR009000">
    <property type="entry name" value="Transl_B-barrel_sf"/>
</dbReference>
<dbReference type="PROSITE" id="PS00301">
    <property type="entry name" value="G_TR_1"/>
    <property type="match status" value="1"/>
</dbReference>
<dbReference type="InterPro" id="IPR053905">
    <property type="entry name" value="EF-G-like_DII"/>
</dbReference>
<dbReference type="STRING" id="675824.A0A1E3PUI3"/>
<dbReference type="GO" id="GO:0032790">
    <property type="term" value="P:ribosome disassembly"/>
    <property type="evidence" value="ECO:0007669"/>
    <property type="project" value="UniProtKB-UniRule"/>
</dbReference>
<dbReference type="SUPFAM" id="SSF50447">
    <property type="entry name" value="Translation proteins"/>
    <property type="match status" value="1"/>
</dbReference>
<dbReference type="GO" id="GO:0005525">
    <property type="term" value="F:GTP binding"/>
    <property type="evidence" value="ECO:0007669"/>
    <property type="project" value="UniProtKB-UniRule"/>
</dbReference>
<feature type="binding site" evidence="5">
    <location>
        <begin position="187"/>
        <end position="190"/>
    </location>
    <ligand>
        <name>GTP</name>
        <dbReference type="ChEBI" id="CHEBI:37565"/>
    </ligand>
</feature>
<dbReference type="NCBIfam" id="TIGR00231">
    <property type="entry name" value="small_GTP"/>
    <property type="match status" value="1"/>
</dbReference>
<keyword evidence="3 5" id="KW-0496">Mitochondrion</keyword>
<name>A0A1E3PUI3_LIPST</name>
<dbReference type="OrthoDB" id="198619at2759"/>
<reference evidence="7 8" key="1">
    <citation type="journal article" date="2016" name="Proc. Natl. Acad. Sci. U.S.A.">
        <title>Comparative genomics of biotechnologically important yeasts.</title>
        <authorList>
            <person name="Riley R."/>
            <person name="Haridas S."/>
            <person name="Wolfe K.H."/>
            <person name="Lopes M.R."/>
            <person name="Hittinger C.T."/>
            <person name="Goeker M."/>
            <person name="Salamov A.A."/>
            <person name="Wisecaver J.H."/>
            <person name="Long T.M."/>
            <person name="Calvey C.H."/>
            <person name="Aerts A.L."/>
            <person name="Barry K.W."/>
            <person name="Choi C."/>
            <person name="Clum A."/>
            <person name="Coughlan A.Y."/>
            <person name="Deshpande S."/>
            <person name="Douglass A.P."/>
            <person name="Hanson S.J."/>
            <person name="Klenk H.-P."/>
            <person name="LaButti K.M."/>
            <person name="Lapidus A."/>
            <person name="Lindquist E.A."/>
            <person name="Lipzen A.M."/>
            <person name="Meier-Kolthoff J.P."/>
            <person name="Ohm R.A."/>
            <person name="Otillar R.P."/>
            <person name="Pangilinan J.L."/>
            <person name="Peng Y."/>
            <person name="Rokas A."/>
            <person name="Rosa C.A."/>
            <person name="Scheuner C."/>
            <person name="Sibirny A.A."/>
            <person name="Slot J.C."/>
            <person name="Stielow J.B."/>
            <person name="Sun H."/>
            <person name="Kurtzman C.P."/>
            <person name="Blackwell M."/>
            <person name="Grigoriev I.V."/>
            <person name="Jeffries T.W."/>
        </authorList>
    </citation>
    <scope>NUCLEOTIDE SEQUENCE [LARGE SCALE GENOMIC DNA]</scope>
    <source>
        <strain evidence="7 8">NRRL Y-11557</strain>
    </source>
</reference>
<protein>
    <recommendedName>
        <fullName evidence="5">Ribosome-releasing factor 2, mitochondrial</fullName>
        <shortName evidence="5">RRF2mt</shortName>
    </recommendedName>
    <alternativeName>
        <fullName evidence="5">Elongation factor G 2, mitochondrial</fullName>
        <shortName evidence="5">EF-G2mt</shortName>
        <shortName evidence="5">mEF-G 2</shortName>
    </alternativeName>
</protein>
<comment type="subcellular location">
    <subcellularLocation>
        <location evidence="5">Mitochondrion</location>
    </subcellularLocation>
</comment>
<evidence type="ECO:0000256" key="2">
    <source>
        <dbReference type="ARBA" id="ARBA00022917"/>
    </source>
</evidence>
<dbReference type="SMART" id="SM00838">
    <property type="entry name" value="EFG_C"/>
    <property type="match status" value="1"/>
</dbReference>
<comment type="similarity">
    <text evidence="5">Belongs to the TRAFAC class translation factor GTPase superfamily. Classic translation factor GTPase family. EF-G/EF-2 subfamily.</text>
</comment>
<comment type="function">
    <text evidence="5">Mitochondrial GTPase that mediates the disassembly of ribosomes from messenger RNA at the termination of mitochondrial protein biosynthesis. Not involved in the GTP-dependent ribosomal translocation step during translation elongation.</text>
</comment>
<dbReference type="InterPro" id="IPR030851">
    <property type="entry name" value="EFG2"/>
</dbReference>
<keyword evidence="1 5" id="KW-0547">Nucleotide-binding</keyword>
<dbReference type="InterPro" id="IPR035649">
    <property type="entry name" value="EFG_V"/>
</dbReference>
<dbReference type="InterPro" id="IPR005225">
    <property type="entry name" value="Small_GTP-bd"/>
</dbReference>
<dbReference type="CDD" id="cd03713">
    <property type="entry name" value="EFG_mtEFG_C"/>
    <property type="match status" value="1"/>
</dbReference>
<dbReference type="Pfam" id="PF22042">
    <property type="entry name" value="EF-G_D2"/>
    <property type="match status" value="1"/>
</dbReference>
<dbReference type="Pfam" id="PF14492">
    <property type="entry name" value="EFG_III"/>
    <property type="match status" value="1"/>
</dbReference>
<dbReference type="InterPro" id="IPR031157">
    <property type="entry name" value="G_TR_CS"/>
</dbReference>
<keyword evidence="8" id="KW-1185">Reference proteome</keyword>
<dbReference type="InterPro" id="IPR000795">
    <property type="entry name" value="T_Tr_GTP-bd_dom"/>
</dbReference>
<dbReference type="CDD" id="cd16262">
    <property type="entry name" value="EFG_III"/>
    <property type="match status" value="1"/>
</dbReference>
<dbReference type="InterPro" id="IPR009022">
    <property type="entry name" value="EFG_III"/>
</dbReference>
<evidence type="ECO:0000259" key="6">
    <source>
        <dbReference type="PROSITE" id="PS51722"/>
    </source>
</evidence>
<dbReference type="InterPro" id="IPR027417">
    <property type="entry name" value="P-loop_NTPase"/>
</dbReference>
<accession>A0A1E3PUI3</accession>
<dbReference type="Gene3D" id="3.30.70.240">
    <property type="match status" value="1"/>
</dbReference>
<dbReference type="PRINTS" id="PR00315">
    <property type="entry name" value="ELONGATNFCT"/>
</dbReference>
<dbReference type="InterPro" id="IPR000640">
    <property type="entry name" value="EFG_V-like"/>
</dbReference>
<dbReference type="EMBL" id="KV454307">
    <property type="protein sequence ID" value="ODQ68934.1"/>
    <property type="molecule type" value="Genomic_DNA"/>
</dbReference>
<dbReference type="AlphaFoldDB" id="A0A1E3PUI3"/>
<dbReference type="SUPFAM" id="SSF54980">
    <property type="entry name" value="EF-G C-terminal domain-like"/>
    <property type="match status" value="2"/>
</dbReference>
<dbReference type="Pfam" id="PF00679">
    <property type="entry name" value="EFG_C"/>
    <property type="match status" value="1"/>
</dbReference>
<evidence type="ECO:0000313" key="8">
    <source>
        <dbReference type="Proteomes" id="UP000094385"/>
    </source>
</evidence>
<dbReference type="InterPro" id="IPR035647">
    <property type="entry name" value="EFG_III/V"/>
</dbReference>
<feature type="binding site" evidence="5">
    <location>
        <begin position="133"/>
        <end position="137"/>
    </location>
    <ligand>
        <name>GTP</name>
        <dbReference type="ChEBI" id="CHEBI:37565"/>
    </ligand>
</feature>
<evidence type="ECO:0000256" key="4">
    <source>
        <dbReference type="ARBA" id="ARBA00023134"/>
    </source>
</evidence>
<feature type="domain" description="Tr-type G" evidence="6">
    <location>
        <begin position="60"/>
        <end position="347"/>
    </location>
</feature>
<dbReference type="GO" id="GO:0005759">
    <property type="term" value="C:mitochondrial matrix"/>
    <property type="evidence" value="ECO:0007669"/>
    <property type="project" value="UniProtKB-ARBA"/>
</dbReference>